<dbReference type="EMBL" id="JANHOG010001767">
    <property type="protein sequence ID" value="KAJ3531908.1"/>
    <property type="molecule type" value="Genomic_DNA"/>
</dbReference>
<accession>A0ACC1S4G5</accession>
<proteinExistence type="predicted"/>
<sequence length="147" mass="15870">MKNTFITTASPETLPNYCGVPISRPTPFPSPPPGTRFFKIPTKTAHGVFNTPLNAVWDTVAPQILASIKVNGLQYSAIETVRFSIAEDGKEETFGPVVVWIAVPPKTTNAGAVRDATPDILHILADAQITGVVVEWYEGSVERLAHS</sequence>
<dbReference type="Proteomes" id="UP001148662">
    <property type="component" value="Unassembled WGS sequence"/>
</dbReference>
<comment type="caution">
    <text evidence="1">The sequence shown here is derived from an EMBL/GenBank/DDBJ whole genome shotgun (WGS) entry which is preliminary data.</text>
</comment>
<evidence type="ECO:0000313" key="2">
    <source>
        <dbReference type="Proteomes" id="UP001148662"/>
    </source>
</evidence>
<reference evidence="1" key="1">
    <citation type="submission" date="2022-07" db="EMBL/GenBank/DDBJ databases">
        <title>Genome Sequence of Phlebia brevispora.</title>
        <authorList>
            <person name="Buettner E."/>
        </authorList>
    </citation>
    <scope>NUCLEOTIDE SEQUENCE</scope>
    <source>
        <strain evidence="1">MPL23</strain>
    </source>
</reference>
<evidence type="ECO:0000313" key="1">
    <source>
        <dbReference type="EMBL" id="KAJ3531908.1"/>
    </source>
</evidence>
<name>A0ACC1S4G5_9APHY</name>
<protein>
    <submittedName>
        <fullName evidence="1">Uncharacterized protein</fullName>
    </submittedName>
</protein>
<organism evidence="1 2">
    <name type="scientific">Phlebia brevispora</name>
    <dbReference type="NCBI Taxonomy" id="194682"/>
    <lineage>
        <taxon>Eukaryota</taxon>
        <taxon>Fungi</taxon>
        <taxon>Dikarya</taxon>
        <taxon>Basidiomycota</taxon>
        <taxon>Agaricomycotina</taxon>
        <taxon>Agaricomycetes</taxon>
        <taxon>Polyporales</taxon>
        <taxon>Meruliaceae</taxon>
        <taxon>Phlebia</taxon>
    </lineage>
</organism>
<keyword evidence="2" id="KW-1185">Reference proteome</keyword>
<gene>
    <name evidence="1" type="ORF">NM688_g7503</name>
</gene>